<dbReference type="AlphaFoldDB" id="A0A6N2MXJ6"/>
<evidence type="ECO:0000256" key="8">
    <source>
        <dbReference type="PROSITE-ProRule" id="PRU00108"/>
    </source>
</evidence>
<dbReference type="InterPro" id="IPR003106">
    <property type="entry name" value="Leu_zip_homeo"/>
</dbReference>
<dbReference type="SMART" id="SM00340">
    <property type="entry name" value="HALZ"/>
    <property type="match status" value="1"/>
</dbReference>
<dbReference type="GO" id="GO:0006355">
    <property type="term" value="P:regulation of DNA-templated transcription"/>
    <property type="evidence" value="ECO:0007669"/>
    <property type="project" value="InterPro"/>
</dbReference>
<keyword evidence="3" id="KW-0805">Transcription regulation</keyword>
<feature type="DNA-binding region" description="Homeobox" evidence="8">
    <location>
        <begin position="76"/>
        <end position="135"/>
    </location>
</feature>
<keyword evidence="7 8" id="KW-0539">Nucleus</keyword>
<dbReference type="Pfam" id="PF02183">
    <property type="entry name" value="HALZ"/>
    <property type="match status" value="1"/>
</dbReference>
<dbReference type="InterPro" id="IPR009057">
    <property type="entry name" value="Homeodomain-like_sf"/>
</dbReference>
<keyword evidence="6" id="KW-0804">Transcription</keyword>
<dbReference type="CDD" id="cd00086">
    <property type="entry name" value="homeodomain"/>
    <property type="match status" value="1"/>
</dbReference>
<accession>A0A6N2MXJ6</accession>
<keyword evidence="5 8" id="KW-0371">Homeobox</keyword>
<dbReference type="EMBL" id="CAADRP010002029">
    <property type="protein sequence ID" value="VFU59163.1"/>
    <property type="molecule type" value="Genomic_DNA"/>
</dbReference>
<dbReference type="PROSITE" id="PS50071">
    <property type="entry name" value="HOMEOBOX_2"/>
    <property type="match status" value="1"/>
</dbReference>
<evidence type="ECO:0000259" key="11">
    <source>
        <dbReference type="PROSITE" id="PS50071"/>
    </source>
</evidence>
<evidence type="ECO:0000256" key="9">
    <source>
        <dbReference type="RuleBase" id="RU000682"/>
    </source>
</evidence>
<feature type="domain" description="Homeobox" evidence="11">
    <location>
        <begin position="74"/>
        <end position="134"/>
    </location>
</feature>
<evidence type="ECO:0000256" key="10">
    <source>
        <dbReference type="SAM" id="MobiDB-lite"/>
    </source>
</evidence>
<reference evidence="12" key="1">
    <citation type="submission" date="2019-03" db="EMBL/GenBank/DDBJ databases">
        <authorList>
            <person name="Mank J."/>
            <person name="Almeida P."/>
        </authorList>
    </citation>
    <scope>NUCLEOTIDE SEQUENCE</scope>
    <source>
        <strain evidence="12">78183</strain>
    </source>
</reference>
<comment type="subcellular location">
    <subcellularLocation>
        <location evidence="1 8 9">Nucleus</location>
    </subcellularLocation>
</comment>
<dbReference type="Pfam" id="PF00046">
    <property type="entry name" value="Homeodomain"/>
    <property type="match status" value="1"/>
</dbReference>
<evidence type="ECO:0000256" key="5">
    <source>
        <dbReference type="ARBA" id="ARBA00023155"/>
    </source>
</evidence>
<evidence type="ECO:0000256" key="6">
    <source>
        <dbReference type="ARBA" id="ARBA00023163"/>
    </source>
</evidence>
<evidence type="ECO:0000256" key="7">
    <source>
        <dbReference type="ARBA" id="ARBA00023242"/>
    </source>
</evidence>
<gene>
    <name evidence="12" type="ORF">SVIM_LOCUS435133</name>
</gene>
<dbReference type="InterPro" id="IPR001356">
    <property type="entry name" value="HD"/>
</dbReference>
<dbReference type="FunFam" id="1.10.10.60:FF:000577">
    <property type="entry name" value="Homeobox-leucine zipper protein 18"/>
    <property type="match status" value="1"/>
</dbReference>
<sequence length="225" mass="25362">MAVSRSSSSSLELTISMPGFVSSPSFPSSGKLHLHPDLFISFLKDLDINQAPSGAEEEEWISAGREDEEESTNGAPPRKKLRLSKEQSRLLEESFRQHHTLNPRQKEALTLQLKLRPRQVEVWFQNRRARSKLKQTEIECEYLKRWFGSLTEQNRRLQREVEELRALKVDPPTVISPHGCEPLPASTLTMCPRCERVTTTGVDKGFTKTAPPSVATPTTAATLVL</sequence>
<evidence type="ECO:0000256" key="1">
    <source>
        <dbReference type="ARBA" id="ARBA00004123"/>
    </source>
</evidence>
<protein>
    <recommendedName>
        <fullName evidence="11">Homeobox domain-containing protein</fullName>
    </recommendedName>
</protein>
<dbReference type="SUPFAM" id="SSF46689">
    <property type="entry name" value="Homeodomain-like"/>
    <property type="match status" value="1"/>
</dbReference>
<dbReference type="InterPro" id="IPR050762">
    <property type="entry name" value="HD-ZIP_Homeobox_LZ_Class_II"/>
</dbReference>
<dbReference type="SMART" id="SM00389">
    <property type="entry name" value="HOX"/>
    <property type="match status" value="1"/>
</dbReference>
<evidence type="ECO:0000313" key="12">
    <source>
        <dbReference type="EMBL" id="VFU59163.1"/>
    </source>
</evidence>
<dbReference type="GO" id="GO:0005634">
    <property type="term" value="C:nucleus"/>
    <property type="evidence" value="ECO:0007669"/>
    <property type="project" value="UniProtKB-SubCell"/>
</dbReference>
<dbReference type="GO" id="GO:0043565">
    <property type="term" value="F:sequence-specific DNA binding"/>
    <property type="evidence" value="ECO:0007669"/>
    <property type="project" value="InterPro"/>
</dbReference>
<dbReference type="PANTHER" id="PTHR45714">
    <property type="entry name" value="HOMEOBOX-LEUCINE ZIPPER PROTEIN HAT14"/>
    <property type="match status" value="1"/>
</dbReference>
<feature type="region of interest" description="Disordered" evidence="10">
    <location>
        <begin position="54"/>
        <end position="83"/>
    </location>
</feature>
<comment type="similarity">
    <text evidence="2">Belongs to the HD-ZIP homeobox family. Class II subfamily.</text>
</comment>
<dbReference type="PANTHER" id="PTHR45714:SF8">
    <property type="entry name" value="HOMEOBOX-LEUCINE ZIPPER PROTEIN ATHB-17"/>
    <property type="match status" value="1"/>
</dbReference>
<organism evidence="12">
    <name type="scientific">Salix viminalis</name>
    <name type="common">Common osier</name>
    <name type="synonym">Basket willow</name>
    <dbReference type="NCBI Taxonomy" id="40686"/>
    <lineage>
        <taxon>Eukaryota</taxon>
        <taxon>Viridiplantae</taxon>
        <taxon>Streptophyta</taxon>
        <taxon>Embryophyta</taxon>
        <taxon>Tracheophyta</taxon>
        <taxon>Spermatophyta</taxon>
        <taxon>Magnoliopsida</taxon>
        <taxon>eudicotyledons</taxon>
        <taxon>Gunneridae</taxon>
        <taxon>Pentapetalae</taxon>
        <taxon>rosids</taxon>
        <taxon>fabids</taxon>
        <taxon>Malpighiales</taxon>
        <taxon>Salicaceae</taxon>
        <taxon>Saliceae</taxon>
        <taxon>Salix</taxon>
    </lineage>
</organism>
<name>A0A6N2MXJ6_SALVM</name>
<evidence type="ECO:0000256" key="3">
    <source>
        <dbReference type="ARBA" id="ARBA00023015"/>
    </source>
</evidence>
<evidence type="ECO:0000256" key="2">
    <source>
        <dbReference type="ARBA" id="ARBA00006074"/>
    </source>
</evidence>
<dbReference type="Gene3D" id="1.10.10.60">
    <property type="entry name" value="Homeodomain-like"/>
    <property type="match status" value="1"/>
</dbReference>
<evidence type="ECO:0000256" key="4">
    <source>
        <dbReference type="ARBA" id="ARBA00023125"/>
    </source>
</evidence>
<proteinExistence type="inferred from homology"/>
<keyword evidence="4 8" id="KW-0238">DNA-binding</keyword>
<feature type="compositionally biased region" description="Acidic residues" evidence="10">
    <location>
        <begin position="55"/>
        <end position="71"/>
    </location>
</feature>